<evidence type="ECO:0000256" key="2">
    <source>
        <dbReference type="ARBA" id="ARBA00022490"/>
    </source>
</evidence>
<dbReference type="SUPFAM" id="SSF52172">
    <property type="entry name" value="CheY-like"/>
    <property type="match status" value="1"/>
</dbReference>
<evidence type="ECO:0000259" key="9">
    <source>
        <dbReference type="PROSITE" id="PS01124"/>
    </source>
</evidence>
<keyword evidence="6" id="KW-0238">DNA-binding</keyword>
<keyword evidence="2" id="KW-0963">Cytoplasm</keyword>
<dbReference type="AlphaFoldDB" id="A0A162MAF8"/>
<dbReference type="GO" id="GO:0000160">
    <property type="term" value="P:phosphorelay signal transduction system"/>
    <property type="evidence" value="ECO:0007669"/>
    <property type="project" value="UniProtKB-KW"/>
</dbReference>
<keyword evidence="5" id="KW-0805">Transcription regulation</keyword>
<feature type="domain" description="Response regulatory" evidence="10">
    <location>
        <begin position="3"/>
        <end position="120"/>
    </location>
</feature>
<dbReference type="InterPro" id="IPR018062">
    <property type="entry name" value="HTH_AraC-typ_CS"/>
</dbReference>
<dbReference type="SMART" id="SM00448">
    <property type="entry name" value="REC"/>
    <property type="match status" value="1"/>
</dbReference>
<dbReference type="Pfam" id="PF00072">
    <property type="entry name" value="Response_reg"/>
    <property type="match status" value="1"/>
</dbReference>
<keyword evidence="4" id="KW-0902">Two-component regulatory system</keyword>
<dbReference type="Proteomes" id="UP000077355">
    <property type="component" value="Unassembled WGS sequence"/>
</dbReference>
<keyword evidence="12" id="KW-1185">Reference proteome</keyword>
<dbReference type="GO" id="GO:0005737">
    <property type="term" value="C:cytoplasm"/>
    <property type="evidence" value="ECO:0007669"/>
    <property type="project" value="UniProtKB-SubCell"/>
</dbReference>
<keyword evidence="3 8" id="KW-0597">Phosphoprotein</keyword>
<dbReference type="PROSITE" id="PS01124">
    <property type="entry name" value="HTH_ARAC_FAMILY_2"/>
    <property type="match status" value="1"/>
</dbReference>
<gene>
    <name evidence="11" type="ORF">PBAT_21135</name>
</gene>
<dbReference type="CDD" id="cd17536">
    <property type="entry name" value="REC_YesN-like"/>
    <property type="match status" value="1"/>
</dbReference>
<name>A0A162MAF8_9BACL</name>
<comment type="caution">
    <text evidence="11">The sequence shown here is derived from an EMBL/GenBank/DDBJ whole genome shotgun (WGS) entry which is preliminary data.</text>
</comment>
<evidence type="ECO:0000256" key="7">
    <source>
        <dbReference type="ARBA" id="ARBA00023163"/>
    </source>
</evidence>
<evidence type="ECO:0000256" key="4">
    <source>
        <dbReference type="ARBA" id="ARBA00023012"/>
    </source>
</evidence>
<feature type="domain" description="HTH araC/xylS-type" evidence="9">
    <location>
        <begin position="418"/>
        <end position="515"/>
    </location>
</feature>
<dbReference type="InterPro" id="IPR009057">
    <property type="entry name" value="Homeodomain-like_sf"/>
</dbReference>
<dbReference type="InterPro" id="IPR020449">
    <property type="entry name" value="Tscrpt_reg_AraC-type_HTH"/>
</dbReference>
<evidence type="ECO:0000313" key="11">
    <source>
        <dbReference type="EMBL" id="OAB41073.1"/>
    </source>
</evidence>
<dbReference type="SUPFAM" id="SSF46689">
    <property type="entry name" value="Homeodomain-like"/>
    <property type="match status" value="1"/>
</dbReference>
<organism evidence="11 12">
    <name type="scientific">Paenibacillus antarcticus</name>
    <dbReference type="NCBI Taxonomy" id="253703"/>
    <lineage>
        <taxon>Bacteria</taxon>
        <taxon>Bacillati</taxon>
        <taxon>Bacillota</taxon>
        <taxon>Bacilli</taxon>
        <taxon>Bacillales</taxon>
        <taxon>Paenibacillaceae</taxon>
        <taxon>Paenibacillus</taxon>
    </lineage>
</organism>
<dbReference type="PANTHER" id="PTHR42713:SF3">
    <property type="entry name" value="TRANSCRIPTIONAL REGULATORY PROTEIN HPTR"/>
    <property type="match status" value="1"/>
</dbReference>
<keyword evidence="7" id="KW-0804">Transcription</keyword>
<dbReference type="InterPro" id="IPR011006">
    <property type="entry name" value="CheY-like_superfamily"/>
</dbReference>
<dbReference type="SMART" id="SM00342">
    <property type="entry name" value="HTH_ARAC"/>
    <property type="match status" value="1"/>
</dbReference>
<dbReference type="EMBL" id="LVJI01000048">
    <property type="protein sequence ID" value="OAB41073.1"/>
    <property type="molecule type" value="Genomic_DNA"/>
</dbReference>
<dbReference type="Gene3D" id="1.10.10.60">
    <property type="entry name" value="Homeodomain-like"/>
    <property type="match status" value="2"/>
</dbReference>
<dbReference type="OrthoDB" id="342399at2"/>
<dbReference type="RefSeq" id="WP_068652647.1">
    <property type="nucleotide sequence ID" value="NZ_CP043611.1"/>
</dbReference>
<dbReference type="InterPro" id="IPR001789">
    <property type="entry name" value="Sig_transdc_resp-reg_receiver"/>
</dbReference>
<dbReference type="GO" id="GO:0043565">
    <property type="term" value="F:sequence-specific DNA binding"/>
    <property type="evidence" value="ECO:0007669"/>
    <property type="project" value="InterPro"/>
</dbReference>
<evidence type="ECO:0000256" key="8">
    <source>
        <dbReference type="PROSITE-ProRule" id="PRU00169"/>
    </source>
</evidence>
<dbReference type="PRINTS" id="PR00032">
    <property type="entry name" value="HTHARAC"/>
</dbReference>
<sequence>MIKVLIVDDEPKIREGMRTFIPWEETGYQVVDTASNGFEALDKYHSLKPDLMIIDIRMPGMDGLELIAELRTQGSSSHILILSGYADFEYAKRAMAHQVDGYLLKPVDDDELITYLDNLRNTLKLENQFRQWSKAEPDRNKETLFHALLEPQAEEASIMLRIKHAQDLGLGQEPCEVVLFKFSDITEASPEALDLLRAKLSKQVQLTGVGVFFNIPPYVGILLYKPLQDMESYEMWFRPLVEIFRNVGLDFSAVAGGGVEGPEVATISFNAARELLELSFFSPKNRLMSTSSALPNMELKAFKELSVPGEVQTRLQLAVETGNSMMIEPLVLQISDELDISQMDETGIKESFVLLLSGILARLESVYPSIRLFAAEHSVPVGEIYHSHYLSDLLEHAVSYLQGMASQISSEGRGNEIKQITELIHVRYNENLKLETLSELFNYNTAYLGKMFKNTTGEYFNTYLDKVRIENAKRFLEKGMKVYEVAEKVGYMNADYFNAKFRKYEGVSPSSYRKGV</sequence>
<evidence type="ECO:0000259" key="10">
    <source>
        <dbReference type="PROSITE" id="PS50110"/>
    </source>
</evidence>
<dbReference type="Pfam" id="PF12833">
    <property type="entry name" value="HTH_18"/>
    <property type="match status" value="1"/>
</dbReference>
<dbReference type="InterPro" id="IPR018060">
    <property type="entry name" value="HTH_AraC"/>
</dbReference>
<evidence type="ECO:0000256" key="6">
    <source>
        <dbReference type="ARBA" id="ARBA00023125"/>
    </source>
</evidence>
<accession>A0A162MAF8</accession>
<dbReference type="Gene3D" id="3.40.50.2300">
    <property type="match status" value="1"/>
</dbReference>
<dbReference type="PANTHER" id="PTHR42713">
    <property type="entry name" value="HISTIDINE KINASE-RELATED"/>
    <property type="match status" value="1"/>
</dbReference>
<evidence type="ECO:0008006" key="13">
    <source>
        <dbReference type="Google" id="ProtNLM"/>
    </source>
</evidence>
<proteinExistence type="predicted"/>
<evidence type="ECO:0000256" key="3">
    <source>
        <dbReference type="ARBA" id="ARBA00022553"/>
    </source>
</evidence>
<evidence type="ECO:0000256" key="5">
    <source>
        <dbReference type="ARBA" id="ARBA00023015"/>
    </source>
</evidence>
<reference evidence="11 12" key="1">
    <citation type="submission" date="2016-03" db="EMBL/GenBank/DDBJ databases">
        <title>Draft genome sequence of Paenibacillus antarcticus CECT 5836.</title>
        <authorList>
            <person name="Shin S.-K."/>
            <person name="Yi H."/>
        </authorList>
    </citation>
    <scope>NUCLEOTIDE SEQUENCE [LARGE SCALE GENOMIC DNA]</scope>
    <source>
        <strain evidence="11 12">CECT 5836</strain>
    </source>
</reference>
<evidence type="ECO:0000256" key="1">
    <source>
        <dbReference type="ARBA" id="ARBA00004496"/>
    </source>
</evidence>
<feature type="modified residue" description="4-aspartylphosphate" evidence="8">
    <location>
        <position position="55"/>
    </location>
</feature>
<comment type="subcellular location">
    <subcellularLocation>
        <location evidence="1">Cytoplasm</location>
    </subcellularLocation>
</comment>
<evidence type="ECO:0000313" key="12">
    <source>
        <dbReference type="Proteomes" id="UP000077355"/>
    </source>
</evidence>
<dbReference type="GO" id="GO:0003700">
    <property type="term" value="F:DNA-binding transcription factor activity"/>
    <property type="evidence" value="ECO:0007669"/>
    <property type="project" value="InterPro"/>
</dbReference>
<dbReference type="PROSITE" id="PS00041">
    <property type="entry name" value="HTH_ARAC_FAMILY_1"/>
    <property type="match status" value="1"/>
</dbReference>
<protein>
    <recommendedName>
        <fullName evidence="13">DNA-binding response regulator</fullName>
    </recommendedName>
</protein>
<dbReference type="PROSITE" id="PS50110">
    <property type="entry name" value="RESPONSE_REGULATORY"/>
    <property type="match status" value="1"/>
</dbReference>
<dbReference type="InterPro" id="IPR051552">
    <property type="entry name" value="HptR"/>
</dbReference>